<keyword evidence="3" id="KW-1185">Reference proteome</keyword>
<dbReference type="Proteomes" id="UP000824469">
    <property type="component" value="Unassembled WGS sequence"/>
</dbReference>
<sequence length="167" mass="18798">MTKNGTLMASYKFKITKRIRNIINLTKLEGKLKVERERYFHDTLPLTTLIFVASDNDVKNIRVKVYTGAFNTAIRVYIVQLCTLFSSSTSADEDNVGGPGKCGGANTCSGIYTWRDADVSRHRLYFVVSSNVCVPIIGVGMRASPLQLLLLLLSKWINKIDCIWWQS</sequence>
<dbReference type="AlphaFoldDB" id="A0AA38GEY3"/>
<evidence type="ECO:0000256" key="1">
    <source>
        <dbReference type="SAM" id="Phobius"/>
    </source>
</evidence>
<comment type="caution">
    <text evidence="2">The sequence shown here is derived from an EMBL/GenBank/DDBJ whole genome shotgun (WGS) entry which is preliminary data.</text>
</comment>
<feature type="non-terminal residue" evidence="2">
    <location>
        <position position="1"/>
    </location>
</feature>
<keyword evidence="1" id="KW-0472">Membrane</keyword>
<name>A0AA38GEY3_TAXCH</name>
<organism evidence="2 3">
    <name type="scientific">Taxus chinensis</name>
    <name type="common">Chinese yew</name>
    <name type="synonym">Taxus wallichiana var. chinensis</name>
    <dbReference type="NCBI Taxonomy" id="29808"/>
    <lineage>
        <taxon>Eukaryota</taxon>
        <taxon>Viridiplantae</taxon>
        <taxon>Streptophyta</taxon>
        <taxon>Embryophyta</taxon>
        <taxon>Tracheophyta</taxon>
        <taxon>Spermatophyta</taxon>
        <taxon>Pinopsida</taxon>
        <taxon>Pinidae</taxon>
        <taxon>Conifers II</taxon>
        <taxon>Cupressales</taxon>
        <taxon>Taxaceae</taxon>
        <taxon>Taxus</taxon>
    </lineage>
</organism>
<protein>
    <submittedName>
        <fullName evidence="2">Uncharacterized protein</fullName>
    </submittedName>
</protein>
<feature type="transmembrane region" description="Helical" evidence="1">
    <location>
        <begin position="124"/>
        <end position="143"/>
    </location>
</feature>
<gene>
    <name evidence="2" type="ORF">KI387_015227</name>
</gene>
<reference evidence="2 3" key="1">
    <citation type="journal article" date="2021" name="Nat. Plants">
        <title>The Taxus genome provides insights into paclitaxel biosynthesis.</title>
        <authorList>
            <person name="Xiong X."/>
            <person name="Gou J."/>
            <person name="Liao Q."/>
            <person name="Li Y."/>
            <person name="Zhou Q."/>
            <person name="Bi G."/>
            <person name="Li C."/>
            <person name="Du R."/>
            <person name="Wang X."/>
            <person name="Sun T."/>
            <person name="Guo L."/>
            <person name="Liang H."/>
            <person name="Lu P."/>
            <person name="Wu Y."/>
            <person name="Zhang Z."/>
            <person name="Ro D.K."/>
            <person name="Shang Y."/>
            <person name="Huang S."/>
            <person name="Yan J."/>
        </authorList>
    </citation>
    <scope>NUCLEOTIDE SEQUENCE [LARGE SCALE GENOMIC DNA]</scope>
    <source>
        <strain evidence="2">Ta-2019</strain>
    </source>
</reference>
<dbReference type="EMBL" id="JAHRHJ020000003">
    <property type="protein sequence ID" value="KAH9320588.1"/>
    <property type="molecule type" value="Genomic_DNA"/>
</dbReference>
<evidence type="ECO:0000313" key="3">
    <source>
        <dbReference type="Proteomes" id="UP000824469"/>
    </source>
</evidence>
<accession>A0AA38GEY3</accession>
<evidence type="ECO:0000313" key="2">
    <source>
        <dbReference type="EMBL" id="KAH9320588.1"/>
    </source>
</evidence>
<keyword evidence="1" id="KW-0812">Transmembrane</keyword>
<proteinExistence type="predicted"/>
<keyword evidence="1" id="KW-1133">Transmembrane helix</keyword>